<dbReference type="Gene3D" id="3.40.50.300">
    <property type="entry name" value="P-loop containing nucleotide triphosphate hydrolases"/>
    <property type="match status" value="1"/>
</dbReference>
<evidence type="ECO:0000256" key="2">
    <source>
        <dbReference type="ARBA" id="ARBA00023125"/>
    </source>
</evidence>
<dbReference type="Pfam" id="PF25873">
    <property type="entry name" value="WHD_MalT"/>
    <property type="match status" value="1"/>
</dbReference>
<dbReference type="CDD" id="cd06170">
    <property type="entry name" value="LuxR_C_like"/>
    <property type="match status" value="1"/>
</dbReference>
<dbReference type="InterPro" id="IPR000792">
    <property type="entry name" value="Tscrpt_reg_LuxR_C"/>
</dbReference>
<keyword evidence="1" id="KW-0805">Transcription regulation</keyword>
<evidence type="ECO:0000259" key="4">
    <source>
        <dbReference type="PROSITE" id="PS50043"/>
    </source>
</evidence>
<name>A0A212ANH1_9RHOB</name>
<dbReference type="PANTHER" id="PTHR44688:SF16">
    <property type="entry name" value="DNA-BINDING TRANSCRIPTIONAL ACTIVATOR DEVR_DOSR"/>
    <property type="match status" value="1"/>
</dbReference>
<dbReference type="PANTHER" id="PTHR44688">
    <property type="entry name" value="DNA-BINDING TRANSCRIPTIONAL ACTIVATOR DEVR_DOSR"/>
    <property type="match status" value="1"/>
</dbReference>
<dbReference type="SUPFAM" id="SSF46894">
    <property type="entry name" value="C-terminal effector domain of the bipartite response regulators"/>
    <property type="match status" value="1"/>
</dbReference>
<dbReference type="Pfam" id="PF00196">
    <property type="entry name" value="GerE"/>
    <property type="match status" value="1"/>
</dbReference>
<keyword evidence="2" id="KW-0238">DNA-binding</keyword>
<dbReference type="Proteomes" id="UP000214673">
    <property type="component" value="Unassembled WGS sequence"/>
</dbReference>
<evidence type="ECO:0000256" key="1">
    <source>
        <dbReference type="ARBA" id="ARBA00023015"/>
    </source>
</evidence>
<gene>
    <name evidence="6" type="ORF">CDV52_13595</name>
    <name evidence="5" type="ORF">CDV53_07145</name>
</gene>
<proteinExistence type="predicted"/>
<sequence>MPPLPVDSPLDAVARLKAQPPRTAATVLARPRLMQALASVQPCRLLLLVAPAGYGKTTLMAQWAEHTQAQGECVIWLTLDAGDSAPERLLAGLAFAMRQAGIALPAGAEPLPPEQLLDGILQALHARPGPVTLILDGYHHVAGPSADAFLGRMATLLPDTLRLILGARQRPGAPGLSGASLVEMGGGMLRFDCEEARAFLHAPTPEAMHDPSLDPLLNRLDGYPVALHLARTALVQGQAPQQVLAALLHRGGQMWQLFANEVLQPLPAEAVDFLLESSILERFDTAIADALRDRPDSWRIMDRLEPLHPLLTQSGTDRGRFRYQPLFAEFLRSLLVQRRPGDLPALHGRASAAFERAGLVVEAVRHAAAAGAFDRCAALVQQAGGWRLVLYGGQDQLEQLLDAIPRAARMAYPRLLIAEAYVNLKNGELRDALITYELAAGEVPPIRDDPWPLDEVTRDVLTIGTMVRAYTDRGIDEDFLESVVLLDRKSTREDGLAVGTIGCAGAICAMCLGRMEQAEHLARSSMDFVREANSVLALNYCFIHAGMASLYRGELRRALAYLMRARSMATENFGIDSGLSASSELALALATVWQTGEIGLGVAEFDQALDQVTALDGWFEIYAAGLDSAVHAARSSGDLAAMDRLIGIGTRLTGARQLDRLEDIVLAHRLLRHLAAGDRPAADAAAELLMRRLPPGCWQQAARHWRPVQEAGFALVHWALPHAPALALQRADDALACARHLRIRLYELRALVLRAEVLTVLQRLDAAEADIRAAVELACDAAIRRPFLDAPRLAGLFARMQRAFWQGGGRPLEADFLASILARLGEFRDQDPSPSPLSPREHEVMQELGRGLTNKEIARVLDMTENTVKFHLKNIFPKLGVDRRAHALAAYRALTARPGQGPDSRGQG</sequence>
<protein>
    <recommendedName>
        <fullName evidence="4">HTH luxR-type domain-containing protein</fullName>
    </recommendedName>
</protein>
<dbReference type="InterPro" id="IPR059106">
    <property type="entry name" value="WHD_MalT"/>
</dbReference>
<dbReference type="Proteomes" id="UP000196640">
    <property type="component" value="Unassembled WGS sequence"/>
</dbReference>
<dbReference type="RefSeq" id="WP_051930848.1">
    <property type="nucleotide sequence ID" value="NZ_CALUEG010000035.1"/>
</dbReference>
<dbReference type="GO" id="GO:0003677">
    <property type="term" value="F:DNA binding"/>
    <property type="evidence" value="ECO:0007669"/>
    <property type="project" value="UniProtKB-KW"/>
</dbReference>
<dbReference type="AlphaFoldDB" id="A0A212ANH1"/>
<comment type="caution">
    <text evidence="6">The sequence shown here is derived from an EMBL/GenBank/DDBJ whole genome shotgun (WGS) entry which is preliminary data.</text>
</comment>
<dbReference type="GO" id="GO:0006355">
    <property type="term" value="P:regulation of DNA-templated transcription"/>
    <property type="evidence" value="ECO:0007669"/>
    <property type="project" value="InterPro"/>
</dbReference>
<evidence type="ECO:0000313" key="7">
    <source>
        <dbReference type="Proteomes" id="UP000196640"/>
    </source>
</evidence>
<dbReference type="Pfam" id="PF13401">
    <property type="entry name" value="AAA_22"/>
    <property type="match status" value="1"/>
</dbReference>
<evidence type="ECO:0000256" key="3">
    <source>
        <dbReference type="ARBA" id="ARBA00023163"/>
    </source>
</evidence>
<dbReference type="PROSITE" id="PS00622">
    <property type="entry name" value="HTH_LUXR_1"/>
    <property type="match status" value="1"/>
</dbReference>
<dbReference type="InterPro" id="IPR027417">
    <property type="entry name" value="P-loop_NTPase"/>
</dbReference>
<dbReference type="OrthoDB" id="8337506at2"/>
<evidence type="ECO:0000313" key="6">
    <source>
        <dbReference type="EMBL" id="OWJ83009.1"/>
    </source>
</evidence>
<evidence type="ECO:0000313" key="5">
    <source>
        <dbReference type="EMBL" id="OWJ76916.1"/>
    </source>
</evidence>
<dbReference type="Gene3D" id="1.10.10.10">
    <property type="entry name" value="Winged helix-like DNA-binding domain superfamily/Winged helix DNA-binding domain"/>
    <property type="match status" value="1"/>
</dbReference>
<dbReference type="GO" id="GO:0016887">
    <property type="term" value="F:ATP hydrolysis activity"/>
    <property type="evidence" value="ECO:0007669"/>
    <property type="project" value="InterPro"/>
</dbReference>
<dbReference type="SMART" id="SM00421">
    <property type="entry name" value="HTH_LUXR"/>
    <property type="match status" value="1"/>
</dbReference>
<evidence type="ECO:0000313" key="8">
    <source>
        <dbReference type="Proteomes" id="UP000214673"/>
    </source>
</evidence>
<feature type="domain" description="HTH luxR-type" evidence="4">
    <location>
        <begin position="830"/>
        <end position="895"/>
    </location>
</feature>
<dbReference type="PROSITE" id="PS50043">
    <property type="entry name" value="HTH_LUXR_2"/>
    <property type="match status" value="1"/>
</dbReference>
<accession>A0A212ANH1</accession>
<dbReference type="SUPFAM" id="SSF52540">
    <property type="entry name" value="P-loop containing nucleoside triphosphate hydrolases"/>
    <property type="match status" value="1"/>
</dbReference>
<dbReference type="EMBL" id="NIPX01000023">
    <property type="protein sequence ID" value="OWJ83009.1"/>
    <property type="molecule type" value="Genomic_DNA"/>
</dbReference>
<dbReference type="EMBL" id="NIPV01000022">
    <property type="protein sequence ID" value="OWJ76916.1"/>
    <property type="molecule type" value="Genomic_DNA"/>
</dbReference>
<keyword evidence="3" id="KW-0804">Transcription</keyword>
<dbReference type="InterPro" id="IPR016032">
    <property type="entry name" value="Sig_transdc_resp-reg_C-effctor"/>
</dbReference>
<organism evidence="6 7">
    <name type="scientific">Haematobacter missouriensis</name>
    <dbReference type="NCBI Taxonomy" id="366616"/>
    <lineage>
        <taxon>Bacteria</taxon>
        <taxon>Pseudomonadati</taxon>
        <taxon>Pseudomonadota</taxon>
        <taxon>Alphaproteobacteria</taxon>
        <taxon>Rhodobacterales</taxon>
        <taxon>Paracoccaceae</taxon>
        <taxon>Haematobacter</taxon>
    </lineage>
</organism>
<reference evidence="7 8" key="1">
    <citation type="submission" date="2016-11" db="EMBL/GenBank/DDBJ databases">
        <title>Comparison of Traditional DNA-DNA Hybridization with In Silico Genomic Analysis.</title>
        <authorList>
            <person name="Nicholson A.C."/>
            <person name="Sammons S."/>
            <person name="Humrighouse B.W."/>
            <person name="Graziano J."/>
            <person name="Lasker B."/>
            <person name="Whitney A.M."/>
            <person name="Mcquiston J.R."/>
        </authorList>
    </citation>
    <scope>NUCLEOTIDE SEQUENCE [LARGE SCALE GENOMIC DNA]</scope>
    <source>
        <strain evidence="5 8">H1892</strain>
        <strain evidence="6 7">H2381</strain>
    </source>
</reference>
<dbReference type="InterPro" id="IPR049945">
    <property type="entry name" value="AAA_22"/>
</dbReference>
<dbReference type="InterPro" id="IPR036388">
    <property type="entry name" value="WH-like_DNA-bd_sf"/>
</dbReference>
<dbReference type="PRINTS" id="PR00038">
    <property type="entry name" value="HTHLUXR"/>
</dbReference>
<keyword evidence="8" id="KW-1185">Reference proteome</keyword>